<sequence>MNTPTTNDFLENARLLPTVTQADVVASRERIRRRVSDKLWRQALHDHAHSSPNGDPAGRQDDHPPGAIRSAMAVSEHAADDLRQICSMVLRDLTTARKLAGLVNNARIEPDGALAFACLLHLAGRSEAAQFWWQFTAGAGQPTAALCLFLLHLHRGDIRDATHWAAQATAMDDSQDRFYSATGPTHTLYCSGYTTVESMLLRTRAALVDKATDPDRCPGPALADAVQQLVVTPDIDFGDIPRADPRIADHLDAASA</sequence>
<accession>A0A1I6WAU7</accession>
<protein>
    <submittedName>
        <fullName evidence="2">Uncharacterized protein</fullName>
    </submittedName>
</protein>
<dbReference type="EMBL" id="FPAB01000016">
    <property type="protein sequence ID" value="SFT23109.1"/>
    <property type="molecule type" value="Genomic_DNA"/>
</dbReference>
<dbReference type="Proteomes" id="UP000198873">
    <property type="component" value="Unassembled WGS sequence"/>
</dbReference>
<gene>
    <name evidence="2" type="ORF">SAMN05444716_11635</name>
</gene>
<evidence type="ECO:0000313" key="3">
    <source>
        <dbReference type="Proteomes" id="UP000198873"/>
    </source>
</evidence>
<reference evidence="3" key="1">
    <citation type="submission" date="2016-10" db="EMBL/GenBank/DDBJ databases">
        <authorList>
            <person name="Varghese N."/>
            <person name="Submissions S."/>
        </authorList>
    </citation>
    <scope>NUCLEOTIDE SEQUENCE [LARGE SCALE GENOMIC DNA]</scope>
    <source>
        <strain evidence="3">CGMCC 4.7047</strain>
    </source>
</reference>
<name>A0A1I6WAU7_9ACTN</name>
<evidence type="ECO:0000256" key="1">
    <source>
        <dbReference type="SAM" id="MobiDB-lite"/>
    </source>
</evidence>
<evidence type="ECO:0000313" key="2">
    <source>
        <dbReference type="EMBL" id="SFT23109.1"/>
    </source>
</evidence>
<feature type="region of interest" description="Disordered" evidence="1">
    <location>
        <begin position="46"/>
        <end position="67"/>
    </location>
</feature>
<organism evidence="2 3">
    <name type="scientific">Streptomyces harbinensis</name>
    <dbReference type="NCBI Taxonomy" id="1176198"/>
    <lineage>
        <taxon>Bacteria</taxon>
        <taxon>Bacillati</taxon>
        <taxon>Actinomycetota</taxon>
        <taxon>Actinomycetes</taxon>
        <taxon>Kitasatosporales</taxon>
        <taxon>Streptomycetaceae</taxon>
        <taxon>Streptomyces</taxon>
    </lineage>
</organism>
<proteinExistence type="predicted"/>
<dbReference type="RefSeq" id="WP_093844516.1">
    <property type="nucleotide sequence ID" value="NZ_FPAB01000016.1"/>
</dbReference>
<dbReference type="AlphaFoldDB" id="A0A1I6WAU7"/>
<dbReference type="STRING" id="1176198.SAMN05444716_11635"/>
<keyword evidence="3" id="KW-1185">Reference proteome</keyword>